<reference evidence="1" key="1">
    <citation type="submission" date="2020-08" db="EMBL/GenBank/DDBJ databases">
        <title>Multicomponent nature underlies the extraordinary mechanical properties of spider dragline silk.</title>
        <authorList>
            <person name="Kono N."/>
            <person name="Nakamura H."/>
            <person name="Mori M."/>
            <person name="Yoshida Y."/>
            <person name="Ohtoshi R."/>
            <person name="Malay A.D."/>
            <person name="Moran D.A.P."/>
            <person name="Tomita M."/>
            <person name="Numata K."/>
            <person name="Arakawa K."/>
        </authorList>
    </citation>
    <scope>NUCLEOTIDE SEQUENCE</scope>
</reference>
<evidence type="ECO:0000313" key="2">
    <source>
        <dbReference type="Proteomes" id="UP000886998"/>
    </source>
</evidence>
<proteinExistence type="predicted"/>
<evidence type="ECO:0000313" key="1">
    <source>
        <dbReference type="EMBL" id="GFY70022.1"/>
    </source>
</evidence>
<organism evidence="1 2">
    <name type="scientific">Trichonephila inaurata madagascariensis</name>
    <dbReference type="NCBI Taxonomy" id="2747483"/>
    <lineage>
        <taxon>Eukaryota</taxon>
        <taxon>Metazoa</taxon>
        <taxon>Ecdysozoa</taxon>
        <taxon>Arthropoda</taxon>
        <taxon>Chelicerata</taxon>
        <taxon>Arachnida</taxon>
        <taxon>Araneae</taxon>
        <taxon>Araneomorphae</taxon>
        <taxon>Entelegynae</taxon>
        <taxon>Araneoidea</taxon>
        <taxon>Nephilidae</taxon>
        <taxon>Trichonephila</taxon>
        <taxon>Trichonephila inaurata</taxon>
    </lineage>
</organism>
<dbReference type="Proteomes" id="UP000886998">
    <property type="component" value="Unassembled WGS sequence"/>
</dbReference>
<keyword evidence="2" id="KW-1185">Reference proteome</keyword>
<protein>
    <submittedName>
        <fullName evidence="1">Uncharacterized protein</fullName>
    </submittedName>
</protein>
<dbReference type="EMBL" id="BMAV01017955">
    <property type="protein sequence ID" value="GFY70022.1"/>
    <property type="molecule type" value="Genomic_DNA"/>
</dbReference>
<comment type="caution">
    <text evidence="1">The sequence shown here is derived from an EMBL/GenBank/DDBJ whole genome shotgun (WGS) entry which is preliminary data.</text>
</comment>
<sequence>MPLLYLPMDGRREIKYLSRNNRQKVNLYGFGKFDLHDQCTFEIFYLYDPDFPKLTSTFHWPTSEENELT</sequence>
<name>A0A8X6YG66_9ARAC</name>
<accession>A0A8X6YG66</accession>
<gene>
    <name evidence="1" type="ORF">TNIN_20791</name>
</gene>
<dbReference type="AlphaFoldDB" id="A0A8X6YG66"/>